<reference evidence="1 2" key="1">
    <citation type="journal article" date="2024" name="Commun. Biol.">
        <title>Comparative genomic analysis of thermophilic fungi reveals convergent evolutionary adaptations and gene losses.</title>
        <authorList>
            <person name="Steindorff A.S."/>
            <person name="Aguilar-Pontes M.V."/>
            <person name="Robinson A.J."/>
            <person name="Andreopoulos B."/>
            <person name="LaButti K."/>
            <person name="Kuo A."/>
            <person name="Mondo S."/>
            <person name="Riley R."/>
            <person name="Otillar R."/>
            <person name="Haridas S."/>
            <person name="Lipzen A."/>
            <person name="Grimwood J."/>
            <person name="Schmutz J."/>
            <person name="Clum A."/>
            <person name="Reid I.D."/>
            <person name="Moisan M.C."/>
            <person name="Butler G."/>
            <person name="Nguyen T.T.M."/>
            <person name="Dewar K."/>
            <person name="Conant G."/>
            <person name="Drula E."/>
            <person name="Henrissat B."/>
            <person name="Hansel C."/>
            <person name="Singer S."/>
            <person name="Hutchinson M.I."/>
            <person name="de Vries R.P."/>
            <person name="Natvig D.O."/>
            <person name="Powell A.J."/>
            <person name="Tsang A."/>
            <person name="Grigoriev I.V."/>
        </authorList>
    </citation>
    <scope>NUCLEOTIDE SEQUENCE [LARGE SCALE GENOMIC DNA]</scope>
    <source>
        <strain evidence="1 2">ATCC 24622</strain>
    </source>
</reference>
<organism evidence="1 2">
    <name type="scientific">Phialemonium thermophilum</name>
    <dbReference type="NCBI Taxonomy" id="223376"/>
    <lineage>
        <taxon>Eukaryota</taxon>
        <taxon>Fungi</taxon>
        <taxon>Dikarya</taxon>
        <taxon>Ascomycota</taxon>
        <taxon>Pezizomycotina</taxon>
        <taxon>Sordariomycetes</taxon>
        <taxon>Sordariomycetidae</taxon>
        <taxon>Cephalothecales</taxon>
        <taxon>Cephalothecaceae</taxon>
        <taxon>Phialemonium</taxon>
    </lineage>
</organism>
<comment type="caution">
    <text evidence="1">The sequence shown here is derived from an EMBL/GenBank/DDBJ whole genome shotgun (WGS) entry which is preliminary data.</text>
</comment>
<gene>
    <name evidence="1" type="ORF">VTK73DRAFT_9046</name>
</gene>
<proteinExistence type="predicted"/>
<keyword evidence="2" id="KW-1185">Reference proteome</keyword>
<dbReference type="EMBL" id="JAZHXJ010000071">
    <property type="protein sequence ID" value="KAL1876893.1"/>
    <property type="molecule type" value="Genomic_DNA"/>
</dbReference>
<dbReference type="Proteomes" id="UP001586593">
    <property type="component" value="Unassembled WGS sequence"/>
</dbReference>
<evidence type="ECO:0000313" key="2">
    <source>
        <dbReference type="Proteomes" id="UP001586593"/>
    </source>
</evidence>
<protein>
    <submittedName>
        <fullName evidence="1">Uncharacterized protein</fullName>
    </submittedName>
</protein>
<name>A0ABR3XLN2_9PEZI</name>
<sequence>MTSSTDAKACPKPTLARDSVTRMDPYRPRLHQRHGLCARLPTKVNGVHLDFCGGDDSLIASLEILAFLIPNSTMVTLQWDILV</sequence>
<accession>A0ABR3XLN2</accession>
<evidence type="ECO:0000313" key="1">
    <source>
        <dbReference type="EMBL" id="KAL1876893.1"/>
    </source>
</evidence>